<dbReference type="SUPFAM" id="SSF48726">
    <property type="entry name" value="Immunoglobulin"/>
    <property type="match status" value="1"/>
</dbReference>
<reference evidence="4" key="2">
    <citation type="submission" date="2025-09" db="UniProtKB">
        <authorList>
            <consortium name="Ensembl"/>
        </authorList>
    </citation>
    <scope>IDENTIFICATION</scope>
</reference>
<dbReference type="AlphaFoldDB" id="A0A3B4WP01"/>
<keyword evidence="1" id="KW-1133">Transmembrane helix</keyword>
<keyword evidence="1" id="KW-0472">Membrane</keyword>
<dbReference type="PANTHER" id="PTHR15193:SF1">
    <property type="entry name" value="CD83 ANTIGEN"/>
    <property type="match status" value="1"/>
</dbReference>
<organism evidence="4 5">
    <name type="scientific">Seriola lalandi dorsalis</name>
    <dbReference type="NCBI Taxonomy" id="1841481"/>
    <lineage>
        <taxon>Eukaryota</taxon>
        <taxon>Metazoa</taxon>
        <taxon>Chordata</taxon>
        <taxon>Craniata</taxon>
        <taxon>Vertebrata</taxon>
        <taxon>Euteleostomi</taxon>
        <taxon>Actinopterygii</taxon>
        <taxon>Neopterygii</taxon>
        <taxon>Teleostei</taxon>
        <taxon>Neoteleostei</taxon>
        <taxon>Acanthomorphata</taxon>
        <taxon>Carangaria</taxon>
        <taxon>Carangiformes</taxon>
        <taxon>Carangidae</taxon>
        <taxon>Seriola</taxon>
    </lineage>
</organism>
<dbReference type="Proteomes" id="UP000261360">
    <property type="component" value="Unplaced"/>
</dbReference>
<dbReference type="InterPro" id="IPR007110">
    <property type="entry name" value="Ig-like_dom"/>
</dbReference>
<dbReference type="RefSeq" id="XP_023249396.1">
    <property type="nucleotide sequence ID" value="XM_023393628.1"/>
</dbReference>
<evidence type="ECO:0000259" key="3">
    <source>
        <dbReference type="PROSITE" id="PS50835"/>
    </source>
</evidence>
<feature type="transmembrane region" description="Helical" evidence="1">
    <location>
        <begin position="149"/>
        <end position="172"/>
    </location>
</feature>
<dbReference type="OrthoDB" id="9422899at2759"/>
<dbReference type="InterPro" id="IPR013783">
    <property type="entry name" value="Ig-like_fold"/>
</dbReference>
<dbReference type="Gene3D" id="2.60.40.10">
    <property type="entry name" value="Immunoglobulins"/>
    <property type="match status" value="1"/>
</dbReference>
<keyword evidence="2" id="KW-0732">Signal</keyword>
<dbReference type="STRING" id="1841481.ENSSLDP00000002998"/>
<dbReference type="KEGG" id="slal:111644683"/>
<dbReference type="PANTHER" id="PTHR15193">
    <property type="entry name" value="CD83 ANTIGEN"/>
    <property type="match status" value="1"/>
</dbReference>
<protein>
    <submittedName>
        <fullName evidence="4">CD83 molecule</fullName>
    </submittedName>
</protein>
<keyword evidence="1" id="KW-0812">Transmembrane</keyword>
<evidence type="ECO:0000313" key="4">
    <source>
        <dbReference type="Ensembl" id="ENSSLDP00000002998.1"/>
    </source>
</evidence>
<dbReference type="CTD" id="9308"/>
<dbReference type="GeneID" id="111644683"/>
<evidence type="ECO:0000256" key="2">
    <source>
        <dbReference type="SAM" id="SignalP"/>
    </source>
</evidence>
<dbReference type="Ensembl" id="ENSSLDT00000003109.1">
    <property type="protein sequence ID" value="ENSSLDP00000002998.1"/>
    <property type="gene ID" value="ENSSLDG00000002401.1"/>
</dbReference>
<evidence type="ECO:0000256" key="1">
    <source>
        <dbReference type="SAM" id="Phobius"/>
    </source>
</evidence>
<dbReference type="GeneTree" id="ENSGT00510000051337"/>
<reference evidence="4" key="1">
    <citation type="submission" date="2025-08" db="UniProtKB">
        <authorList>
            <consortium name="Ensembl"/>
        </authorList>
    </citation>
    <scope>IDENTIFICATION</scope>
</reference>
<dbReference type="PROSITE" id="PS50835">
    <property type="entry name" value="IG_LIKE"/>
    <property type="match status" value="1"/>
</dbReference>
<keyword evidence="5" id="KW-1185">Reference proteome</keyword>
<name>A0A3B4WP01_SERLL</name>
<feature type="signal peptide" evidence="2">
    <location>
        <begin position="1"/>
        <end position="22"/>
    </location>
</feature>
<evidence type="ECO:0000313" key="5">
    <source>
        <dbReference type="Proteomes" id="UP000261360"/>
    </source>
</evidence>
<accession>A0A3B4WP01</accession>
<sequence>MYRDHIFFTLLTSLCVCLSVEGAARMESIMEVKSVTGEDCTLECTAVYKEGVDYRAVRWYKVLEPTSSQLSGLLTRDLPNGTTRWYAGVDREVELLGESRNILLPNVTCGDSGSYICHLAAPVGEQNREGTVVLTVTDCSTEKQMTDTYLVIFASALLMLALLIFLISYGSLRNVLRDRSRPTKKDVLLDAPLKPLEKKDLMLIYTLGPKSSTTKHIFV</sequence>
<dbReference type="InterPro" id="IPR036179">
    <property type="entry name" value="Ig-like_dom_sf"/>
</dbReference>
<feature type="domain" description="Ig-like" evidence="3">
    <location>
        <begin position="27"/>
        <end position="135"/>
    </location>
</feature>
<feature type="chain" id="PRO_5017214062" evidence="2">
    <location>
        <begin position="23"/>
        <end position="219"/>
    </location>
</feature>
<proteinExistence type="predicted"/>